<evidence type="ECO:0000313" key="2">
    <source>
        <dbReference type="Proteomes" id="UP000297422"/>
    </source>
</evidence>
<dbReference type="EMBL" id="RQGT01000121">
    <property type="protein sequence ID" value="TGM10141.1"/>
    <property type="molecule type" value="Genomic_DNA"/>
</dbReference>
<keyword evidence="2" id="KW-1185">Reference proteome</keyword>
<proteinExistence type="predicted"/>
<protein>
    <submittedName>
        <fullName evidence="1">Uncharacterized protein</fullName>
    </submittedName>
</protein>
<comment type="caution">
    <text evidence="1">The sequence shown here is derived from an EMBL/GenBank/DDBJ whole genome shotgun (WGS) entry which is preliminary data.</text>
</comment>
<reference evidence="2" key="1">
    <citation type="journal article" date="2019" name="PLoS Negl. Trop. Dis.">
        <title>Revisiting the worldwide diversity of Leptospira species in the environment.</title>
        <authorList>
            <person name="Vincent A.T."/>
            <person name="Schiettekatte O."/>
            <person name="Bourhy P."/>
            <person name="Veyrier F.J."/>
            <person name="Picardeau M."/>
        </authorList>
    </citation>
    <scope>NUCLEOTIDE SEQUENCE [LARGE SCALE GENOMIC DNA]</scope>
    <source>
        <strain evidence="2">201702407</strain>
    </source>
</reference>
<gene>
    <name evidence="1" type="ORF">EHQ90_19555</name>
</gene>
<organism evidence="1 2">
    <name type="scientific">Leptospira stimsonii</name>
    <dbReference type="NCBI Taxonomy" id="2202203"/>
    <lineage>
        <taxon>Bacteria</taxon>
        <taxon>Pseudomonadati</taxon>
        <taxon>Spirochaetota</taxon>
        <taxon>Spirochaetia</taxon>
        <taxon>Leptospirales</taxon>
        <taxon>Leptospiraceae</taxon>
        <taxon>Leptospira</taxon>
    </lineage>
</organism>
<dbReference type="Proteomes" id="UP000297422">
    <property type="component" value="Unassembled WGS sequence"/>
</dbReference>
<sequence length="75" mass="8583">MNDYNKLWTDYKKNWVPSKSAESTLELINKSKVMTGNALFGGSPEVMHSDITFNVRNYILTDKLNMDIRGISIKV</sequence>
<name>A0ABY2MWP8_9LEPT</name>
<accession>A0ABY2MWP8</accession>
<evidence type="ECO:0000313" key="1">
    <source>
        <dbReference type="EMBL" id="TGM10141.1"/>
    </source>
</evidence>